<keyword evidence="1" id="KW-0175">Coiled coil</keyword>
<protein>
    <submittedName>
        <fullName evidence="3">Uncharacterized protein</fullName>
    </submittedName>
</protein>
<name>A0A6L2JEJ2_TANCI</name>
<organism evidence="3">
    <name type="scientific">Tanacetum cinerariifolium</name>
    <name type="common">Dalmatian daisy</name>
    <name type="synonym">Chrysanthemum cinerariifolium</name>
    <dbReference type="NCBI Taxonomy" id="118510"/>
    <lineage>
        <taxon>Eukaryota</taxon>
        <taxon>Viridiplantae</taxon>
        <taxon>Streptophyta</taxon>
        <taxon>Embryophyta</taxon>
        <taxon>Tracheophyta</taxon>
        <taxon>Spermatophyta</taxon>
        <taxon>Magnoliopsida</taxon>
        <taxon>eudicotyledons</taxon>
        <taxon>Gunneridae</taxon>
        <taxon>Pentapetalae</taxon>
        <taxon>asterids</taxon>
        <taxon>campanulids</taxon>
        <taxon>Asterales</taxon>
        <taxon>Asteraceae</taxon>
        <taxon>Asteroideae</taxon>
        <taxon>Anthemideae</taxon>
        <taxon>Anthemidinae</taxon>
        <taxon>Tanacetum</taxon>
    </lineage>
</organism>
<gene>
    <name evidence="3" type="ORF">Tci_006995</name>
</gene>
<feature type="compositionally biased region" description="Polar residues" evidence="2">
    <location>
        <begin position="284"/>
        <end position="299"/>
    </location>
</feature>
<dbReference type="AlphaFoldDB" id="A0A6L2JEJ2"/>
<dbReference type="EMBL" id="BKCJ010000644">
    <property type="protein sequence ID" value="GEU35017.1"/>
    <property type="molecule type" value="Genomic_DNA"/>
</dbReference>
<evidence type="ECO:0000313" key="3">
    <source>
        <dbReference type="EMBL" id="GEU35017.1"/>
    </source>
</evidence>
<feature type="coiled-coil region" evidence="1">
    <location>
        <begin position="225"/>
        <end position="263"/>
    </location>
</feature>
<accession>A0A6L2JEJ2</accession>
<sequence>MKAHPKHIDWGKVIATNEIMDGYVMPKYGNKNLLEDNSWIDIIMDDVYDTFYRDEEEEEKVAKASKDMKLFIMNEKFLAMVESENARVKDYTKLVVTDGMVDYGKRKLVEDNKEGKEAEHHHLKVNKDDKGKRKLVEDNKEGKEAEHHHLKVNKDDKGKGKLVEDNRKGNVHDIQNRVGSFEVDLARAIKAKQVDDHDDDDLDSLDLANRIIKLEEDFAMEAELKAKDTKKAKEAELKAKKAKEENEAMLEKLKAKKVKNDKEAMLAEVIHISSDKDDDEDPTASASTRSKAPTASTSTRSIAPIAFTSNAQTASTALRGDMLIPPLYLPTIKAKHFLISSFTSNHSRKKACRTRAGVLRNINQTINTLATQRKHNFLDHCDNRYGASIFGLSCLQVQILIATLAGAACINKKSVAVISRCPMMINGHGLTRVVASDPTYRKKDIVSGMLNWAEYTTVKAETC</sequence>
<proteinExistence type="predicted"/>
<feature type="region of interest" description="Disordered" evidence="2">
    <location>
        <begin position="271"/>
        <end position="299"/>
    </location>
</feature>
<comment type="caution">
    <text evidence="3">The sequence shown here is derived from an EMBL/GenBank/DDBJ whole genome shotgun (WGS) entry which is preliminary data.</text>
</comment>
<reference evidence="3" key="1">
    <citation type="journal article" date="2019" name="Sci. Rep.">
        <title>Draft genome of Tanacetum cinerariifolium, the natural source of mosquito coil.</title>
        <authorList>
            <person name="Yamashiro T."/>
            <person name="Shiraishi A."/>
            <person name="Satake H."/>
            <person name="Nakayama K."/>
        </authorList>
    </citation>
    <scope>NUCLEOTIDE SEQUENCE</scope>
</reference>
<evidence type="ECO:0000256" key="2">
    <source>
        <dbReference type="SAM" id="MobiDB-lite"/>
    </source>
</evidence>
<evidence type="ECO:0000256" key="1">
    <source>
        <dbReference type="SAM" id="Coils"/>
    </source>
</evidence>